<dbReference type="PANTHER" id="PTHR38123">
    <property type="entry name" value="CELL WALL SERINE-THREONINE-RICH GALACTOMANNOPROTEIN MP1 (AFU_ORTHOLOGUE AFUA_4G03240)"/>
    <property type="match status" value="1"/>
</dbReference>
<evidence type="ECO:0000313" key="1">
    <source>
        <dbReference type="EMBL" id="RDB27574.1"/>
    </source>
</evidence>
<reference evidence="1" key="1">
    <citation type="submission" date="2018-04" db="EMBL/GenBank/DDBJ databases">
        <title>Whole genome sequencing of Hypsizygus marmoreus.</title>
        <authorList>
            <person name="Choi I.-G."/>
            <person name="Min B."/>
            <person name="Kim J.-G."/>
            <person name="Kim S."/>
            <person name="Oh Y.-L."/>
            <person name="Kong W.-S."/>
            <person name="Park H."/>
            <person name="Jeong J."/>
            <person name="Song E.-S."/>
        </authorList>
    </citation>
    <scope>NUCLEOTIDE SEQUENCE [LARGE SCALE GENOMIC DNA]</scope>
    <source>
        <strain evidence="1">51987-8</strain>
    </source>
</reference>
<dbReference type="InParanoid" id="A0A369K6Z1"/>
<name>A0A369K6Z1_HYPMA</name>
<organism evidence="1 2">
    <name type="scientific">Hypsizygus marmoreus</name>
    <name type="common">White beech mushroom</name>
    <name type="synonym">Agaricus marmoreus</name>
    <dbReference type="NCBI Taxonomy" id="39966"/>
    <lineage>
        <taxon>Eukaryota</taxon>
        <taxon>Fungi</taxon>
        <taxon>Dikarya</taxon>
        <taxon>Basidiomycota</taxon>
        <taxon>Agaricomycotina</taxon>
        <taxon>Agaricomycetes</taxon>
        <taxon>Agaricomycetidae</taxon>
        <taxon>Agaricales</taxon>
        <taxon>Tricholomatineae</taxon>
        <taxon>Lyophyllaceae</taxon>
        <taxon>Hypsizygus</taxon>
    </lineage>
</organism>
<dbReference type="Pfam" id="PF12296">
    <property type="entry name" value="HsbA"/>
    <property type="match status" value="1"/>
</dbReference>
<dbReference type="EMBL" id="LUEZ02000015">
    <property type="protein sequence ID" value="RDB27574.1"/>
    <property type="molecule type" value="Genomic_DNA"/>
</dbReference>
<dbReference type="InterPro" id="IPR021054">
    <property type="entry name" value="Cell_wall_mannoprotein_1"/>
</dbReference>
<dbReference type="Proteomes" id="UP000076154">
    <property type="component" value="Unassembled WGS sequence"/>
</dbReference>
<keyword evidence="2" id="KW-1185">Reference proteome</keyword>
<dbReference type="AlphaFoldDB" id="A0A369K6Z1"/>
<dbReference type="PANTHER" id="PTHR38123:SF1">
    <property type="entry name" value="HYDROPHOBIC SURFACE BINDING PROTEIN"/>
    <property type="match status" value="1"/>
</dbReference>
<dbReference type="OrthoDB" id="3485059at2759"/>
<evidence type="ECO:0000313" key="2">
    <source>
        <dbReference type="Proteomes" id="UP000076154"/>
    </source>
</evidence>
<gene>
    <name evidence="1" type="ORF">Hypma_003906</name>
</gene>
<accession>A0A369K6Z1</accession>
<protein>
    <submittedName>
        <fullName evidence="1">Uncharacterized protein</fullName>
    </submittedName>
</protein>
<proteinExistence type="predicted"/>
<comment type="caution">
    <text evidence="1">The sequence shown here is derived from an EMBL/GenBank/DDBJ whole genome shotgun (WGS) entry which is preliminary data.</text>
</comment>
<dbReference type="GO" id="GO:0005576">
    <property type="term" value="C:extracellular region"/>
    <property type="evidence" value="ECO:0007669"/>
    <property type="project" value="TreeGrafter"/>
</dbReference>
<dbReference type="Gene3D" id="1.20.1280.140">
    <property type="match status" value="1"/>
</dbReference>
<sequence length="165" mass="16675">MSNISATIANVEADINTIVAQTTTLDNSIKAFPLTGGTLAEALAVHNNAVTLGNSIDKGTTDVKATTPTPFSDADGAAILTLGKTLEPTITSVLTGFVVKKAAFQALPLGGIPALFKRDLSNLSASTTAFMDALIVAALASIVANLTALKARADAAFAVAIAVYA</sequence>